<evidence type="ECO:0000256" key="3">
    <source>
        <dbReference type="ARBA" id="ARBA00022692"/>
    </source>
</evidence>
<feature type="transmembrane region" description="Helical" evidence="8">
    <location>
        <begin position="638"/>
        <end position="657"/>
    </location>
</feature>
<dbReference type="AlphaFoldDB" id="A0A9W7T8F1"/>
<organism evidence="9 10">
    <name type="scientific">Triplophysa rosa</name>
    <name type="common">Cave loach</name>
    <dbReference type="NCBI Taxonomy" id="992332"/>
    <lineage>
        <taxon>Eukaryota</taxon>
        <taxon>Metazoa</taxon>
        <taxon>Chordata</taxon>
        <taxon>Craniata</taxon>
        <taxon>Vertebrata</taxon>
        <taxon>Euteleostomi</taxon>
        <taxon>Actinopterygii</taxon>
        <taxon>Neopterygii</taxon>
        <taxon>Teleostei</taxon>
        <taxon>Ostariophysi</taxon>
        <taxon>Cypriniformes</taxon>
        <taxon>Nemacheilidae</taxon>
        <taxon>Triplophysa</taxon>
    </lineage>
</organism>
<dbReference type="GO" id="GO:0031965">
    <property type="term" value="C:nuclear membrane"/>
    <property type="evidence" value="ECO:0007669"/>
    <property type="project" value="UniProtKB-SubCell"/>
</dbReference>
<feature type="transmembrane region" description="Helical" evidence="8">
    <location>
        <begin position="54"/>
        <end position="77"/>
    </location>
</feature>
<dbReference type="PANTHER" id="PTHR14437">
    <property type="entry name" value="TRANSMEMBRANE PROTEIN 168"/>
    <property type="match status" value="1"/>
</dbReference>
<keyword evidence="7" id="KW-0539">Nucleus</keyword>
<evidence type="ECO:0000313" key="10">
    <source>
        <dbReference type="Proteomes" id="UP001059041"/>
    </source>
</evidence>
<feature type="transmembrane region" description="Helical" evidence="8">
    <location>
        <begin position="84"/>
        <end position="103"/>
    </location>
</feature>
<feature type="transmembrane region" description="Helical" evidence="8">
    <location>
        <begin position="193"/>
        <end position="212"/>
    </location>
</feature>
<evidence type="ECO:0000256" key="8">
    <source>
        <dbReference type="SAM" id="Phobius"/>
    </source>
</evidence>
<evidence type="ECO:0000313" key="9">
    <source>
        <dbReference type="EMBL" id="KAI7791931.1"/>
    </source>
</evidence>
<feature type="transmembrane region" description="Helical" evidence="8">
    <location>
        <begin position="286"/>
        <end position="314"/>
    </location>
</feature>
<evidence type="ECO:0000256" key="4">
    <source>
        <dbReference type="ARBA" id="ARBA00022989"/>
    </source>
</evidence>
<reference evidence="9" key="1">
    <citation type="submission" date="2021-02" db="EMBL/GenBank/DDBJ databases">
        <title>Comparative genomics reveals that relaxation of natural selection precedes convergent phenotypic evolution of cavefish.</title>
        <authorList>
            <person name="Peng Z."/>
        </authorList>
    </citation>
    <scope>NUCLEOTIDE SEQUENCE</scope>
    <source>
        <tissue evidence="9">Muscle</tissue>
    </source>
</reference>
<evidence type="ECO:0000256" key="1">
    <source>
        <dbReference type="ARBA" id="ARBA00004232"/>
    </source>
</evidence>
<comment type="similarity">
    <text evidence="2">Belongs to the TMEM168 family.</text>
</comment>
<keyword evidence="5 8" id="KW-0472">Membrane</keyword>
<evidence type="ECO:0000256" key="2">
    <source>
        <dbReference type="ARBA" id="ARBA00007329"/>
    </source>
</evidence>
<dbReference type="EMBL" id="JAFHDT010000024">
    <property type="protein sequence ID" value="KAI7791931.1"/>
    <property type="molecule type" value="Genomic_DNA"/>
</dbReference>
<dbReference type="PANTHER" id="PTHR14437:SF4">
    <property type="entry name" value="TRANSMEMBRANE PROTEIN 168-A"/>
    <property type="match status" value="1"/>
</dbReference>
<dbReference type="InterPro" id="IPR029713">
    <property type="entry name" value="TMEM168"/>
</dbReference>
<sequence>MSLCFCSTMSGQEDPDKGVDMWSSLRCLGYLSSFNLLVAVCLGMYVRWEQTAEGTILVIFILGLFVSAIACILDYYFSMESASLSLFHLWFGFLQGLLCFLNIPSLEKDIKEQVTNYLLLASVAVRTLWALTERLCGNATYKPVVLTSFELLELLGFGVASLSLFFHESVAVIALVFALAALIVDLRMKSPLALPNLTCFAVITAVYFFKSLKIKTNPYALSCYLGRLICEPLLDVYFSSLSPTERWKQFFSAGGLWRKLSLFPLSLIEVAFVVLCALKLGDMNVWYLVIPGFCVFGLLWVLCHMVFLVTLWGFHTKLSECQKTWKAQRSDTLSLVRIMASRGMRHFCLISERLLLFCLLSTVILAAVSWQVTNELFMSVFLVLLPLESLAHGLFHELGNCLGGTCVGYAVVIPTCYNSADGQPLLLAPGQVQECQSTSTLNAVQTLFSHHVIQTFSCDYSTSLSLDTLLGKLRSFLELYTAEGPRHDTYVLYYSGRTLPSGDWALAGSECLRLQQVLDMWKERNTSFSSRLIMVLDTENSAPWVKAVQKVEGMYVAVQGAKMSPAGDAEDQRAPRLGDFTQEWVEYNCNPDSGVQWSERGRVITAIYGVSKPWSDYALHLPTGSDVAKHWKTHFPRATYPLLVVANWCCGLNLLWLCSACLRCVRRMKLSWFPPNILDTGQGIKLVRS</sequence>
<keyword evidence="6" id="KW-0325">Glycoprotein</keyword>
<evidence type="ECO:0000256" key="6">
    <source>
        <dbReference type="ARBA" id="ARBA00023180"/>
    </source>
</evidence>
<keyword evidence="3 8" id="KW-0812">Transmembrane</keyword>
<comment type="caution">
    <text evidence="9">The sequence shown here is derived from an EMBL/GenBank/DDBJ whole genome shotgun (WGS) entry which is preliminary data.</text>
</comment>
<keyword evidence="10" id="KW-1185">Reference proteome</keyword>
<evidence type="ECO:0000256" key="7">
    <source>
        <dbReference type="ARBA" id="ARBA00023242"/>
    </source>
</evidence>
<gene>
    <name evidence="9" type="ORF">IRJ41_017025</name>
</gene>
<feature type="transmembrane region" description="Helical" evidence="8">
    <location>
        <begin position="27"/>
        <end position="48"/>
    </location>
</feature>
<name>A0A9W7T8F1_TRIRA</name>
<feature type="transmembrane region" description="Helical" evidence="8">
    <location>
        <begin position="347"/>
        <end position="370"/>
    </location>
</feature>
<keyword evidence="4 8" id="KW-1133">Transmembrane helix</keyword>
<dbReference type="Proteomes" id="UP001059041">
    <property type="component" value="Linkage Group LG24"/>
</dbReference>
<protein>
    <submittedName>
        <fullName evidence="9">Transmembrane protein 168-A</fullName>
    </submittedName>
</protein>
<evidence type="ECO:0000256" key="5">
    <source>
        <dbReference type="ARBA" id="ARBA00023136"/>
    </source>
</evidence>
<comment type="subcellular location">
    <subcellularLocation>
        <location evidence="1">Nucleus membrane</location>
        <topology evidence="1">Multi-pass membrane protein</topology>
    </subcellularLocation>
</comment>
<dbReference type="OrthoDB" id="5967342at2759"/>
<dbReference type="CDD" id="cd21494">
    <property type="entry name" value="TMEM168"/>
    <property type="match status" value="1"/>
</dbReference>
<accession>A0A9W7T8F1</accession>
<proteinExistence type="inferred from homology"/>
<feature type="transmembrane region" description="Helical" evidence="8">
    <location>
        <begin position="260"/>
        <end position="280"/>
    </location>
</feature>